<dbReference type="EMBL" id="UYWY01025890">
    <property type="protein sequence ID" value="VDM50049.1"/>
    <property type="molecule type" value="Genomic_DNA"/>
</dbReference>
<reference evidence="1 2" key="2">
    <citation type="submission" date="2018-11" db="EMBL/GenBank/DDBJ databases">
        <authorList>
            <consortium name="Pathogen Informatics"/>
        </authorList>
    </citation>
    <scope>NUCLEOTIDE SEQUENCE [LARGE SCALE GENOMIC DNA]</scope>
</reference>
<name>A0A183VDA8_TOXCA</name>
<dbReference type="Proteomes" id="UP000050794">
    <property type="component" value="Unassembled WGS sequence"/>
</dbReference>
<accession>A0A183VDA8</accession>
<proteinExistence type="predicted"/>
<reference evidence="3" key="1">
    <citation type="submission" date="2016-06" db="UniProtKB">
        <authorList>
            <consortium name="WormBaseParasite"/>
        </authorList>
    </citation>
    <scope>IDENTIFICATION</scope>
</reference>
<evidence type="ECO:0000313" key="3">
    <source>
        <dbReference type="WBParaSite" id="TCNE_0001873201-mRNA-1"/>
    </source>
</evidence>
<gene>
    <name evidence="1" type="ORF">TCNE_LOCUS18728</name>
</gene>
<evidence type="ECO:0000313" key="2">
    <source>
        <dbReference type="Proteomes" id="UP000050794"/>
    </source>
</evidence>
<dbReference type="WBParaSite" id="TCNE_0001873201-mRNA-1">
    <property type="protein sequence ID" value="TCNE_0001873201-mRNA-1"/>
    <property type="gene ID" value="TCNE_0001873201"/>
</dbReference>
<organism evidence="2 3">
    <name type="scientific">Toxocara canis</name>
    <name type="common">Canine roundworm</name>
    <dbReference type="NCBI Taxonomy" id="6265"/>
    <lineage>
        <taxon>Eukaryota</taxon>
        <taxon>Metazoa</taxon>
        <taxon>Ecdysozoa</taxon>
        <taxon>Nematoda</taxon>
        <taxon>Chromadorea</taxon>
        <taxon>Rhabditida</taxon>
        <taxon>Spirurina</taxon>
        <taxon>Ascaridomorpha</taxon>
        <taxon>Ascaridoidea</taxon>
        <taxon>Toxocaridae</taxon>
        <taxon>Toxocara</taxon>
    </lineage>
</organism>
<evidence type="ECO:0000313" key="1">
    <source>
        <dbReference type="EMBL" id="VDM50049.1"/>
    </source>
</evidence>
<keyword evidence="2" id="KW-1185">Reference proteome</keyword>
<protein>
    <submittedName>
        <fullName evidence="1 3">Uncharacterized protein</fullName>
    </submittedName>
</protein>
<dbReference type="AlphaFoldDB" id="A0A183VDA8"/>
<sequence>MVCAHCYVLLQQSQKECDQERALKFVSGIPLSQHTHPFQNRFAIRRSALPERFRFLGLILEDNLKEDCIVGSLPAELMMFFDPKRYV</sequence>